<dbReference type="EMBL" id="WIND01000008">
    <property type="protein sequence ID" value="MSU90240.1"/>
    <property type="molecule type" value="Genomic_DNA"/>
</dbReference>
<proteinExistence type="predicted"/>
<keyword evidence="2" id="KW-1185">Reference proteome</keyword>
<dbReference type="InterPro" id="IPR009959">
    <property type="entry name" value="Cyclase_SnoaL-like"/>
</dbReference>
<dbReference type="Pfam" id="PF07366">
    <property type="entry name" value="SnoaL"/>
    <property type="match status" value="2"/>
</dbReference>
<dbReference type="Gene3D" id="3.10.450.50">
    <property type="match status" value="2"/>
</dbReference>
<accession>A0A6L5Z2D7</accession>
<evidence type="ECO:0000313" key="1">
    <source>
        <dbReference type="EMBL" id="MSU90240.1"/>
    </source>
</evidence>
<name>A0A6L5Z2D7_9RHOB</name>
<dbReference type="PANTHER" id="PTHR38436:SF1">
    <property type="entry name" value="ESTER CYCLASE"/>
    <property type="match status" value="1"/>
</dbReference>
<protein>
    <recommendedName>
        <fullName evidence="3">SnoaL-like polyketide cyclase</fullName>
    </recommendedName>
</protein>
<evidence type="ECO:0000313" key="2">
    <source>
        <dbReference type="Proteomes" id="UP000474957"/>
    </source>
</evidence>
<organism evidence="1 2">
    <name type="scientific">Halovulum marinum</name>
    <dbReference type="NCBI Taxonomy" id="2662447"/>
    <lineage>
        <taxon>Bacteria</taxon>
        <taxon>Pseudomonadati</taxon>
        <taxon>Pseudomonadota</taxon>
        <taxon>Alphaproteobacteria</taxon>
        <taxon>Rhodobacterales</taxon>
        <taxon>Paracoccaceae</taxon>
        <taxon>Halovulum</taxon>
    </lineage>
</organism>
<sequence>MQNSSERYVVTDFRSIAHGLLNTLISAPEADLPTLLARALTPECSWDVSAPVERLTGPQAVLEGFLLPLRAALSHARRRDEIFIGSPNRRAEGGDWVASVTHYLGNFTAPLFGVRPSGHLAFLRAGEFYRVEGGRIAQARVILDLPDLMRQAGRFPLPFSYGLETLFPGPATHDGVLPAAGDGAASLDTVERMLGALHVFDPETFGSDAQTGRGGTWHEDMMWYGPAGIGSNYRWEGFVKDHRESFLRAFPDRRGGNHYCRIGDGNYAAVSGWPSMTMTFQDDYLGQKADGRALTLRVMDFYRCAEGRIMENWVLLDYTQLMAQMGVDLIARSNALDPPADAAR</sequence>
<dbReference type="AlphaFoldDB" id="A0A6L5Z2D7"/>
<evidence type="ECO:0008006" key="3">
    <source>
        <dbReference type="Google" id="ProtNLM"/>
    </source>
</evidence>
<dbReference type="GO" id="GO:0030638">
    <property type="term" value="P:polyketide metabolic process"/>
    <property type="evidence" value="ECO:0007669"/>
    <property type="project" value="InterPro"/>
</dbReference>
<dbReference type="SUPFAM" id="SSF54427">
    <property type="entry name" value="NTF2-like"/>
    <property type="match status" value="2"/>
</dbReference>
<dbReference type="InterPro" id="IPR032710">
    <property type="entry name" value="NTF2-like_dom_sf"/>
</dbReference>
<reference evidence="1 2" key="1">
    <citation type="submission" date="2019-10" db="EMBL/GenBank/DDBJ databases">
        <title>Cognatihalovulum marinum gen. nov. sp. nov., a new member of the family Rhodobacteraceae isolated from deep seawater of the Northwest Indian Ocean.</title>
        <authorList>
            <person name="Ruan C."/>
            <person name="Wang J."/>
            <person name="Zheng X."/>
            <person name="Song L."/>
            <person name="Zhu Y."/>
            <person name="Huang Y."/>
            <person name="Lu Z."/>
            <person name="Du W."/>
            <person name="Huang L."/>
            <person name="Dai X."/>
        </authorList>
    </citation>
    <scope>NUCLEOTIDE SEQUENCE [LARGE SCALE GENOMIC DNA]</scope>
    <source>
        <strain evidence="1 2">2CG4</strain>
    </source>
</reference>
<gene>
    <name evidence="1" type="ORF">GE300_11520</name>
</gene>
<dbReference type="Proteomes" id="UP000474957">
    <property type="component" value="Unassembled WGS sequence"/>
</dbReference>
<dbReference type="PANTHER" id="PTHR38436">
    <property type="entry name" value="POLYKETIDE CYCLASE SNOAL-LIKE DOMAIN"/>
    <property type="match status" value="1"/>
</dbReference>
<comment type="caution">
    <text evidence="1">The sequence shown here is derived from an EMBL/GenBank/DDBJ whole genome shotgun (WGS) entry which is preliminary data.</text>
</comment>